<dbReference type="Proteomes" id="UP001156905">
    <property type="component" value="Unassembled WGS sequence"/>
</dbReference>
<gene>
    <name evidence="1" type="ORF">GCM10007857_83350</name>
</gene>
<proteinExistence type="predicted"/>
<name>A0ABQ6BB61_9BRAD</name>
<keyword evidence="2" id="KW-1185">Reference proteome</keyword>
<comment type="caution">
    <text evidence="1">The sequence shown here is derived from an EMBL/GenBank/DDBJ whole genome shotgun (WGS) entry which is preliminary data.</text>
</comment>
<dbReference type="EMBL" id="BSOW01000051">
    <property type="protein sequence ID" value="GLR91617.1"/>
    <property type="molecule type" value="Genomic_DNA"/>
</dbReference>
<protein>
    <submittedName>
        <fullName evidence="1">Uncharacterized protein</fullName>
    </submittedName>
</protein>
<organism evidence="1 2">
    <name type="scientific">Bradyrhizobium iriomotense</name>
    <dbReference type="NCBI Taxonomy" id="441950"/>
    <lineage>
        <taxon>Bacteria</taxon>
        <taxon>Pseudomonadati</taxon>
        <taxon>Pseudomonadota</taxon>
        <taxon>Alphaproteobacteria</taxon>
        <taxon>Hyphomicrobiales</taxon>
        <taxon>Nitrobacteraceae</taxon>
        <taxon>Bradyrhizobium</taxon>
    </lineage>
</organism>
<reference evidence="2" key="1">
    <citation type="journal article" date="2019" name="Int. J. Syst. Evol. Microbiol.">
        <title>The Global Catalogue of Microorganisms (GCM) 10K type strain sequencing project: providing services to taxonomists for standard genome sequencing and annotation.</title>
        <authorList>
            <consortium name="The Broad Institute Genomics Platform"/>
            <consortium name="The Broad Institute Genome Sequencing Center for Infectious Disease"/>
            <person name="Wu L."/>
            <person name="Ma J."/>
        </authorList>
    </citation>
    <scope>NUCLEOTIDE SEQUENCE [LARGE SCALE GENOMIC DNA]</scope>
    <source>
        <strain evidence="2">NBRC 102520</strain>
    </source>
</reference>
<sequence length="72" mass="8016">MFWNGDCHGHITKKIAGSGPQTSGTNRVRAGNQMRLVPELSSKYALILKYFNCDVVAPSVHLIYELGLREIL</sequence>
<accession>A0ABQ6BB61</accession>
<evidence type="ECO:0000313" key="2">
    <source>
        <dbReference type="Proteomes" id="UP001156905"/>
    </source>
</evidence>
<evidence type="ECO:0000313" key="1">
    <source>
        <dbReference type="EMBL" id="GLR91617.1"/>
    </source>
</evidence>